<name>A0A6M4WEZ8_9ACTN</name>
<evidence type="ECO:0000313" key="3">
    <source>
        <dbReference type="EMBL" id="QJT06456.1"/>
    </source>
</evidence>
<accession>A0A6M4WEZ8</accession>
<dbReference type="PANTHER" id="PTHR30546">
    <property type="entry name" value="FLAVODOXIN-RELATED PROTEIN WRBA-RELATED"/>
    <property type="match status" value="1"/>
</dbReference>
<dbReference type="Proteomes" id="UP000502665">
    <property type="component" value="Chromosome"/>
</dbReference>
<dbReference type="Gene3D" id="3.40.50.360">
    <property type="match status" value="1"/>
</dbReference>
<evidence type="ECO:0000313" key="2">
    <source>
        <dbReference type="EMBL" id="QJS99013.1"/>
    </source>
</evidence>
<dbReference type="InterPro" id="IPR029039">
    <property type="entry name" value="Flavoprotein-like_sf"/>
</dbReference>
<gene>
    <name evidence="2" type="ORF">G9272_00540</name>
    <name evidence="3" type="ORF">G9272_44355</name>
</gene>
<dbReference type="EMBL" id="CP049838">
    <property type="protein sequence ID" value="QJT06456.1"/>
    <property type="molecule type" value="Genomic_DNA"/>
</dbReference>
<dbReference type="AlphaFoldDB" id="A0A6M4WEZ8"/>
<organism evidence="2 4">
    <name type="scientific">Streptomyces asoensis</name>
    <dbReference type="NCBI Taxonomy" id="249586"/>
    <lineage>
        <taxon>Bacteria</taxon>
        <taxon>Bacillati</taxon>
        <taxon>Actinomycetota</taxon>
        <taxon>Actinomycetes</taxon>
        <taxon>Kitasatosporales</taxon>
        <taxon>Streptomycetaceae</taxon>
        <taxon>Streptomyces</taxon>
    </lineage>
</organism>
<dbReference type="Pfam" id="PF00258">
    <property type="entry name" value="Flavodoxin_1"/>
    <property type="match status" value="1"/>
</dbReference>
<dbReference type="EMBL" id="CP049838">
    <property type="protein sequence ID" value="QJS99013.1"/>
    <property type="molecule type" value="Genomic_DNA"/>
</dbReference>
<reference evidence="2" key="1">
    <citation type="submission" date="2020-03" db="EMBL/GenBank/DDBJ databases">
        <title>Molecular networking-based the target discovery of potent antiproliferative macrolactams: 5/6/7/16 polycyclic ansamycins and glycosylated trienomycin from Streptomyces cacaoi subsp. asoensis.</title>
        <authorList>
            <person name="Liu L.-L."/>
        </authorList>
    </citation>
    <scope>NUCLEOTIDE SEQUENCE [LARGE SCALE GENOMIC DNA]</scope>
    <source>
        <strain evidence="2">H2S5</strain>
    </source>
</reference>
<dbReference type="SUPFAM" id="SSF52218">
    <property type="entry name" value="Flavoproteins"/>
    <property type="match status" value="1"/>
</dbReference>
<evidence type="ECO:0000313" key="4">
    <source>
        <dbReference type="Proteomes" id="UP000502665"/>
    </source>
</evidence>
<dbReference type="RefSeq" id="WP_171394665.1">
    <property type="nucleotide sequence ID" value="NZ_CP049838.1"/>
</dbReference>
<evidence type="ECO:0000259" key="1">
    <source>
        <dbReference type="PROSITE" id="PS50902"/>
    </source>
</evidence>
<dbReference type="PROSITE" id="PS50902">
    <property type="entry name" value="FLAVODOXIN_LIKE"/>
    <property type="match status" value="1"/>
</dbReference>
<keyword evidence="4" id="KW-1185">Reference proteome</keyword>
<dbReference type="GO" id="GO:0003955">
    <property type="term" value="F:NAD(P)H dehydrogenase (quinone) activity"/>
    <property type="evidence" value="ECO:0007669"/>
    <property type="project" value="TreeGrafter"/>
</dbReference>
<protein>
    <submittedName>
        <fullName evidence="2">Flavodoxin family protein</fullName>
    </submittedName>
</protein>
<dbReference type="GO" id="GO:0016020">
    <property type="term" value="C:membrane"/>
    <property type="evidence" value="ECO:0007669"/>
    <property type="project" value="TreeGrafter"/>
</dbReference>
<dbReference type="InterPro" id="IPR008254">
    <property type="entry name" value="Flavodoxin/NO_synth"/>
</dbReference>
<feature type="domain" description="Flavodoxin-like" evidence="1">
    <location>
        <begin position="7"/>
        <end position="155"/>
    </location>
</feature>
<sequence length="198" mass="21095">MHKPPRIAVAYHSGRGHTEVLAQAVRTGAQAAGAETTMVIVDAMDDAKWEILDTADAIVFGAPTYMGSASGKFHAFAESTNKRWARQAWKDKLGSGFTISACKAGDKDSSLGYFATLGAQHGMIWVSLGLLPGWHLSHESENDLNRLGYFNGAAATLPGDLPPDAVHKADIATAEHLGRRVAEQTAAFLTGRAALTHR</sequence>
<proteinExistence type="predicted"/>
<dbReference type="GO" id="GO:0010181">
    <property type="term" value="F:FMN binding"/>
    <property type="evidence" value="ECO:0007669"/>
    <property type="project" value="InterPro"/>
</dbReference>
<dbReference type="PANTHER" id="PTHR30546:SF23">
    <property type="entry name" value="FLAVOPROTEIN-LIKE PROTEIN YCP4-RELATED"/>
    <property type="match status" value="1"/>
</dbReference>